<evidence type="ECO:0000313" key="3">
    <source>
        <dbReference type="EMBL" id="BCT93542.1"/>
    </source>
</evidence>
<organism evidence="3 4">
    <name type="scientific">Noviluteimonas caseinilytica</name>
    <dbReference type="NCBI Taxonomy" id="2675101"/>
    <lineage>
        <taxon>Bacteria</taxon>
        <taxon>Pseudomonadati</taxon>
        <taxon>Pseudomonadota</taxon>
        <taxon>Gammaproteobacteria</taxon>
        <taxon>Lysobacterales</taxon>
        <taxon>Lysobacteraceae</taxon>
        <taxon>Noviluteimonas</taxon>
    </lineage>
</organism>
<keyword evidence="4" id="KW-1185">Reference proteome</keyword>
<dbReference type="Pfam" id="PF00345">
    <property type="entry name" value="PapD_N"/>
    <property type="match status" value="1"/>
</dbReference>
<proteinExistence type="predicted"/>
<dbReference type="Gene3D" id="2.60.40.10">
    <property type="entry name" value="Immunoglobulins"/>
    <property type="match status" value="1"/>
</dbReference>
<dbReference type="InterPro" id="IPR050643">
    <property type="entry name" value="Periplasmic_pilus_chap"/>
</dbReference>
<reference evidence="3 4" key="1">
    <citation type="submission" date="2021-03" db="EMBL/GenBank/DDBJ databases">
        <title>Complete Genome Sequences of Two Lysobacter Strains Isolated from Sea Water (Lysobacter caseinilyticus) and Soil (Lysobacter helvus) in South Korea.</title>
        <authorList>
            <person name="Watanabe Y."/>
            <person name="Arakawa K."/>
        </authorList>
    </citation>
    <scope>NUCLEOTIDE SEQUENCE [LARGE SCALE GENOMIC DNA]</scope>
    <source>
        <strain evidence="3 4">KVB24</strain>
    </source>
</reference>
<dbReference type="PANTHER" id="PTHR30251:SF4">
    <property type="entry name" value="SLR1668 PROTEIN"/>
    <property type="match status" value="1"/>
</dbReference>
<sequence length="252" mass="26886">MRISRLRRHAALSALALVTSIAGIASAAQISLNNTRVHLDGTHPVETLVLTNQESEPLDMEVKVQRWQQGADGKWQLQPDAGGLVVHPLILTMQPNGEARLRVGTISPNVTSEIAYRIEVQELPGRKQVQAGAVRMLTKLSIPVFVQPPKAKAALSFTVDSVDGKGTLLDIRNTGTGFSGPSDANVRVLDANNRVLQEGHVTVGYLLAGARLPTRVALKDSVCAHAAHIEVKLTDSAPMTADVAPGARRCAP</sequence>
<gene>
    <name evidence="3" type="ORF">LYSCAS_25660</name>
</gene>
<evidence type="ECO:0000259" key="2">
    <source>
        <dbReference type="Pfam" id="PF00345"/>
    </source>
</evidence>
<dbReference type="EMBL" id="AP024545">
    <property type="protein sequence ID" value="BCT93542.1"/>
    <property type="molecule type" value="Genomic_DNA"/>
</dbReference>
<name>A0ABM7Q868_9GAMM</name>
<accession>A0ABM7Q868</accession>
<evidence type="ECO:0000256" key="1">
    <source>
        <dbReference type="SAM" id="SignalP"/>
    </source>
</evidence>
<feature type="signal peptide" evidence="1">
    <location>
        <begin position="1"/>
        <end position="27"/>
    </location>
</feature>
<keyword evidence="1" id="KW-0732">Signal</keyword>
<feature type="domain" description="Pili assembly chaperone N-terminal" evidence="2">
    <location>
        <begin position="30"/>
        <end position="150"/>
    </location>
</feature>
<dbReference type="InterPro" id="IPR016147">
    <property type="entry name" value="Pili_assmbl_chaperone_N"/>
</dbReference>
<dbReference type="PANTHER" id="PTHR30251">
    <property type="entry name" value="PILUS ASSEMBLY CHAPERONE"/>
    <property type="match status" value="1"/>
</dbReference>
<protein>
    <recommendedName>
        <fullName evidence="2">Pili assembly chaperone N-terminal domain-containing protein</fullName>
    </recommendedName>
</protein>
<dbReference type="SUPFAM" id="SSF49354">
    <property type="entry name" value="PapD-like"/>
    <property type="match status" value="1"/>
</dbReference>
<evidence type="ECO:0000313" key="4">
    <source>
        <dbReference type="Proteomes" id="UP000681317"/>
    </source>
</evidence>
<feature type="chain" id="PRO_5047046797" description="Pili assembly chaperone N-terminal domain-containing protein" evidence="1">
    <location>
        <begin position="28"/>
        <end position="252"/>
    </location>
</feature>
<dbReference type="InterPro" id="IPR013783">
    <property type="entry name" value="Ig-like_fold"/>
</dbReference>
<dbReference type="InterPro" id="IPR008962">
    <property type="entry name" value="PapD-like_sf"/>
</dbReference>
<dbReference type="RefSeq" id="WP_213434453.1">
    <property type="nucleotide sequence ID" value="NZ_AP024545.1"/>
</dbReference>
<dbReference type="Proteomes" id="UP000681317">
    <property type="component" value="Chromosome"/>
</dbReference>